<evidence type="ECO:0000259" key="5">
    <source>
        <dbReference type="PROSITE" id="PS50983"/>
    </source>
</evidence>
<dbReference type="Proteomes" id="UP001221519">
    <property type="component" value="Chromosome"/>
</dbReference>
<dbReference type="EMBL" id="CP118108">
    <property type="protein sequence ID" value="WDI03563.1"/>
    <property type="molecule type" value="Genomic_DNA"/>
</dbReference>
<dbReference type="Pfam" id="PF01497">
    <property type="entry name" value="Peripla_BP_2"/>
    <property type="match status" value="1"/>
</dbReference>
<feature type="region of interest" description="Disordered" evidence="3">
    <location>
        <begin position="30"/>
        <end position="66"/>
    </location>
</feature>
<feature type="domain" description="Fe/B12 periplasmic-binding" evidence="5">
    <location>
        <begin position="85"/>
        <end position="338"/>
    </location>
</feature>
<dbReference type="InterPro" id="IPR054828">
    <property type="entry name" value="Vit_B12_bind_prot"/>
</dbReference>
<dbReference type="GO" id="GO:0071281">
    <property type="term" value="P:cellular response to iron ion"/>
    <property type="evidence" value="ECO:0007669"/>
    <property type="project" value="TreeGrafter"/>
</dbReference>
<reference evidence="6 9" key="1">
    <citation type="submission" date="2023-02" db="EMBL/GenBank/DDBJ databases">
        <title>Pathogen: clinical or host-associated sample.</title>
        <authorList>
            <person name="Hergert J."/>
            <person name="Casey R."/>
            <person name="Wagner J."/>
            <person name="Young E.L."/>
            <person name="Oakeson K.F."/>
        </authorList>
    </citation>
    <scope>NUCLEOTIDE SEQUENCE</scope>
    <source>
        <strain evidence="7 9">2022CK-00829</strain>
        <strain evidence="6">2022CK-00830</strain>
    </source>
</reference>
<evidence type="ECO:0000256" key="1">
    <source>
        <dbReference type="ARBA" id="ARBA00008814"/>
    </source>
</evidence>
<evidence type="ECO:0000256" key="2">
    <source>
        <dbReference type="ARBA" id="ARBA00022729"/>
    </source>
</evidence>
<feature type="chain" id="PRO_5043948807" evidence="4">
    <location>
        <begin position="23"/>
        <end position="340"/>
    </location>
</feature>
<keyword evidence="9" id="KW-1185">Reference proteome</keyword>
<dbReference type="CDD" id="cd01143">
    <property type="entry name" value="YvrC"/>
    <property type="match status" value="1"/>
</dbReference>
<comment type="similarity">
    <text evidence="1">Belongs to the bacterial solute-binding protein 8 family.</text>
</comment>
<evidence type="ECO:0000313" key="6">
    <source>
        <dbReference type="EMBL" id="WDH83909.1"/>
    </source>
</evidence>
<dbReference type="RefSeq" id="WP_047912087.1">
    <property type="nucleotide sequence ID" value="NZ_CP118101.1"/>
</dbReference>
<dbReference type="SUPFAM" id="SSF53807">
    <property type="entry name" value="Helical backbone' metal receptor"/>
    <property type="match status" value="1"/>
</dbReference>
<proteinExistence type="inferred from homology"/>
<protein>
    <submittedName>
        <fullName evidence="6">ABC transporter substrate-binding protein</fullName>
    </submittedName>
</protein>
<dbReference type="InterPro" id="IPR002491">
    <property type="entry name" value="ABC_transptr_periplasmic_BD"/>
</dbReference>
<dbReference type="NCBIfam" id="NF038402">
    <property type="entry name" value="TroA_like"/>
    <property type="match status" value="1"/>
</dbReference>
<dbReference type="InterPro" id="IPR050902">
    <property type="entry name" value="ABC_Transporter_SBP"/>
</dbReference>
<gene>
    <name evidence="6" type="ORF">PUW23_06745</name>
    <name evidence="7" type="ORF">PUW25_06270</name>
</gene>
<accession>A0AAX3N5E3</accession>
<dbReference type="Gene3D" id="3.40.50.1980">
    <property type="entry name" value="Nitrogenase molybdenum iron protein domain"/>
    <property type="match status" value="2"/>
</dbReference>
<evidence type="ECO:0000256" key="3">
    <source>
        <dbReference type="SAM" id="MobiDB-lite"/>
    </source>
</evidence>
<evidence type="ECO:0000313" key="9">
    <source>
        <dbReference type="Proteomes" id="UP001221519"/>
    </source>
</evidence>
<evidence type="ECO:0000256" key="4">
    <source>
        <dbReference type="SAM" id="SignalP"/>
    </source>
</evidence>
<organism evidence="6 8">
    <name type="scientific">Paenibacillus urinalis</name>
    <dbReference type="NCBI Taxonomy" id="521520"/>
    <lineage>
        <taxon>Bacteria</taxon>
        <taxon>Bacillati</taxon>
        <taxon>Bacillota</taxon>
        <taxon>Bacilli</taxon>
        <taxon>Bacillales</taxon>
        <taxon>Paenibacillaceae</taxon>
        <taxon>Paenibacillus</taxon>
    </lineage>
</organism>
<dbReference type="PROSITE" id="PS50983">
    <property type="entry name" value="FE_B12_PBP"/>
    <property type="match status" value="1"/>
</dbReference>
<keyword evidence="2 4" id="KW-0732">Signal</keyword>
<feature type="signal peptide" evidence="4">
    <location>
        <begin position="1"/>
        <end position="22"/>
    </location>
</feature>
<dbReference type="Proteomes" id="UP001220962">
    <property type="component" value="Chromosome"/>
</dbReference>
<name>A0AAX3N5E3_9BACL</name>
<sequence length="340" mass="36683">MNKMNKSVLSLLLTLMMAFMLAACGTETETSEGTGQATQQEAGQAADQGSETNNDSEEASSKTEYPLTLTDATGESFTFEQAPAKIVSVSPAETESLFAIGLEEQIVGVSDFDDYPEAAASKPKMGSLYEPNAEAIIAAEPDIVFTGISMDEAAVQKLRDLGIVIFKTDPKTIDDVMKNIEVYGQITDRQAEAAEVVDQMKADIQEVSDKVAALSDEEKKQVYVEFSPGWTVGKGEFMDEVITLAGGVNVAGDTEGWNEISEEKIIQANPDVILYASDVIDDNNQTLDQIITARDGWNEITAIKEDAVISIDANLLSRPGPRVTEGLKVVAEAIYPDLFQ</sequence>
<feature type="compositionally biased region" description="Low complexity" evidence="3">
    <location>
        <begin position="30"/>
        <end position="49"/>
    </location>
</feature>
<evidence type="ECO:0000313" key="8">
    <source>
        <dbReference type="Proteomes" id="UP001220962"/>
    </source>
</evidence>
<evidence type="ECO:0000313" key="7">
    <source>
        <dbReference type="EMBL" id="WDI03563.1"/>
    </source>
</evidence>
<dbReference type="EMBL" id="CP118101">
    <property type="protein sequence ID" value="WDH83909.1"/>
    <property type="molecule type" value="Genomic_DNA"/>
</dbReference>
<dbReference type="PROSITE" id="PS51257">
    <property type="entry name" value="PROKAR_LIPOPROTEIN"/>
    <property type="match status" value="1"/>
</dbReference>
<dbReference type="AlphaFoldDB" id="A0AAX3N5E3"/>
<dbReference type="PANTHER" id="PTHR30535">
    <property type="entry name" value="VITAMIN B12-BINDING PROTEIN"/>
    <property type="match status" value="1"/>
</dbReference>
<dbReference type="PANTHER" id="PTHR30535:SF34">
    <property type="entry name" value="MOLYBDATE-BINDING PROTEIN MOLA"/>
    <property type="match status" value="1"/>
</dbReference>